<keyword evidence="2" id="KW-1185">Reference proteome</keyword>
<proteinExistence type="predicted"/>
<dbReference type="RefSeq" id="WP_135265203.1">
    <property type="nucleotide sequence ID" value="NZ_SMLM01000003.1"/>
</dbReference>
<dbReference type="EMBL" id="SMLM01000003">
    <property type="protein sequence ID" value="TFZ00865.1"/>
    <property type="molecule type" value="Genomic_DNA"/>
</dbReference>
<protein>
    <submittedName>
        <fullName evidence="1">Uncharacterized protein</fullName>
    </submittedName>
</protein>
<name>A0A4Z0BS65_9BURK</name>
<evidence type="ECO:0000313" key="1">
    <source>
        <dbReference type="EMBL" id="TFZ00865.1"/>
    </source>
</evidence>
<evidence type="ECO:0000313" key="2">
    <source>
        <dbReference type="Proteomes" id="UP000298180"/>
    </source>
</evidence>
<dbReference type="OrthoDB" id="8908736at2"/>
<dbReference type="AlphaFoldDB" id="A0A4Z0BS65"/>
<reference evidence="1 2" key="1">
    <citation type="submission" date="2019-03" db="EMBL/GenBank/DDBJ databases">
        <title>Ramlibacter henchirensis DSM 14656, whole genome shotgun sequence.</title>
        <authorList>
            <person name="Zhang X."/>
            <person name="Feng G."/>
            <person name="Zhu H."/>
        </authorList>
    </citation>
    <scope>NUCLEOTIDE SEQUENCE [LARGE SCALE GENOMIC DNA]</scope>
    <source>
        <strain evidence="1 2">DSM 14656</strain>
    </source>
</reference>
<organism evidence="1 2">
    <name type="scientific">Ramlibacter henchirensis</name>
    <dbReference type="NCBI Taxonomy" id="204072"/>
    <lineage>
        <taxon>Bacteria</taxon>
        <taxon>Pseudomonadati</taxon>
        <taxon>Pseudomonadota</taxon>
        <taxon>Betaproteobacteria</taxon>
        <taxon>Burkholderiales</taxon>
        <taxon>Comamonadaceae</taxon>
        <taxon>Ramlibacter</taxon>
    </lineage>
</organism>
<accession>A0A4Z0BS65</accession>
<comment type="caution">
    <text evidence="1">The sequence shown here is derived from an EMBL/GenBank/DDBJ whole genome shotgun (WGS) entry which is preliminary data.</text>
</comment>
<dbReference type="Proteomes" id="UP000298180">
    <property type="component" value="Unassembled WGS sequence"/>
</dbReference>
<gene>
    <name evidence="1" type="ORF">EZ313_20725</name>
</gene>
<sequence length="123" mass="14237">MRWFKPNLRNSLHAIFSAGLTSPRRRQEEEERQGTIISLEDIRDRMAELLWAHTDDRASMVVRRIRYADSVESLWFMRGELMAVLAHTHGEAVALELVASVSEMFDELLPEGLRSRPSPLGRY</sequence>